<evidence type="ECO:0000256" key="1">
    <source>
        <dbReference type="ARBA" id="ARBA00001400"/>
    </source>
</evidence>
<evidence type="ECO:0000256" key="4">
    <source>
        <dbReference type="ARBA" id="ARBA00019403"/>
    </source>
</evidence>
<dbReference type="SUPFAM" id="SSF52141">
    <property type="entry name" value="Uracil-DNA glycosylase-like"/>
    <property type="match status" value="1"/>
</dbReference>
<dbReference type="SMART" id="SM00986">
    <property type="entry name" value="UDG"/>
    <property type="match status" value="1"/>
</dbReference>
<sequence>MMKLSGVDELLLPSERHVVEEIVETASSPAPAVSSSKDELLVLSETVKNCSLCGELAQTRKQTVFGAGHAKAKLMFVGEAPGYDEDQQGLPFVGKAGQLLTKMIEAISLKRQEVFICNILKCRPPGNRNPLPDEVINCQPFLWQQIALIQPKIICALGKFAAQTILKTTTSISALRGQIHDYQGIKVICTFHPSYLLRNPADKKKAWEDLKQVYRELQLS</sequence>
<dbReference type="PANTHER" id="PTHR33693">
    <property type="entry name" value="TYPE-5 URACIL-DNA GLYCOSYLASE"/>
    <property type="match status" value="1"/>
</dbReference>
<dbReference type="InterPro" id="IPR005122">
    <property type="entry name" value="Uracil-DNA_glycosylase-like"/>
</dbReference>
<feature type="domain" description="Uracil-DNA glycosylase-like" evidence="12">
    <location>
        <begin position="65"/>
        <end position="211"/>
    </location>
</feature>
<evidence type="ECO:0000256" key="3">
    <source>
        <dbReference type="ARBA" id="ARBA00012030"/>
    </source>
</evidence>
<evidence type="ECO:0000256" key="9">
    <source>
        <dbReference type="ARBA" id="ARBA00023004"/>
    </source>
</evidence>
<dbReference type="GO" id="GO:0046872">
    <property type="term" value="F:metal ion binding"/>
    <property type="evidence" value="ECO:0007669"/>
    <property type="project" value="UniProtKB-KW"/>
</dbReference>
<evidence type="ECO:0000256" key="6">
    <source>
        <dbReference type="ARBA" id="ARBA00022723"/>
    </source>
</evidence>
<dbReference type="Proteomes" id="UP000230859">
    <property type="component" value="Unassembled WGS sequence"/>
</dbReference>
<reference evidence="13 14" key="1">
    <citation type="submission" date="2017-09" db="EMBL/GenBank/DDBJ databases">
        <title>Depth-based differentiation of microbial function through sediment-hosted aquifers and enrichment of novel symbionts in the deep terrestrial subsurface.</title>
        <authorList>
            <person name="Probst A.J."/>
            <person name="Ladd B."/>
            <person name="Jarett J.K."/>
            <person name="Geller-Mcgrath D.E."/>
            <person name="Sieber C.M."/>
            <person name="Emerson J.B."/>
            <person name="Anantharaman K."/>
            <person name="Thomas B.C."/>
            <person name="Malmstrom R."/>
            <person name="Stieglmeier M."/>
            <person name="Klingl A."/>
            <person name="Woyke T."/>
            <person name="Ryan C.M."/>
            <person name="Banfield J.F."/>
        </authorList>
    </citation>
    <scope>NUCLEOTIDE SEQUENCE [LARGE SCALE GENOMIC DNA]</scope>
    <source>
        <strain evidence="13">CG11_big_fil_rev_8_21_14_0_20_45_26</strain>
    </source>
</reference>
<dbReference type="AlphaFoldDB" id="A0A2H0LSI7"/>
<dbReference type="Gene3D" id="3.40.470.10">
    <property type="entry name" value="Uracil-DNA glycosylase-like domain"/>
    <property type="match status" value="1"/>
</dbReference>
<proteinExistence type="inferred from homology"/>
<keyword evidence="6" id="KW-0479">Metal-binding</keyword>
<dbReference type="CDD" id="cd10030">
    <property type="entry name" value="UDG-F4_TTUDGA_SPO1dp_like"/>
    <property type="match status" value="1"/>
</dbReference>
<keyword evidence="11" id="KW-0234">DNA repair</keyword>
<dbReference type="Pfam" id="PF03167">
    <property type="entry name" value="UDG"/>
    <property type="match status" value="1"/>
</dbReference>
<evidence type="ECO:0000313" key="14">
    <source>
        <dbReference type="Proteomes" id="UP000230859"/>
    </source>
</evidence>
<keyword evidence="5" id="KW-0004">4Fe-4S</keyword>
<gene>
    <name evidence="13" type="ORF">COV74_01925</name>
</gene>
<dbReference type="EC" id="3.2.2.27" evidence="3"/>
<evidence type="ECO:0000256" key="2">
    <source>
        <dbReference type="ARBA" id="ARBA00006521"/>
    </source>
</evidence>
<evidence type="ECO:0000256" key="11">
    <source>
        <dbReference type="ARBA" id="ARBA00023204"/>
    </source>
</evidence>
<dbReference type="GO" id="GO:0004844">
    <property type="term" value="F:uracil DNA N-glycosylase activity"/>
    <property type="evidence" value="ECO:0007669"/>
    <property type="project" value="UniProtKB-EC"/>
</dbReference>
<dbReference type="EMBL" id="PCVY01000016">
    <property type="protein sequence ID" value="PIQ87311.1"/>
    <property type="molecule type" value="Genomic_DNA"/>
</dbReference>
<comment type="catalytic activity">
    <reaction evidence="1">
        <text>Hydrolyzes single-stranded DNA or mismatched double-stranded DNA and polynucleotides, releasing free uracil.</text>
        <dbReference type="EC" id="3.2.2.27"/>
    </reaction>
</comment>
<evidence type="ECO:0000256" key="10">
    <source>
        <dbReference type="ARBA" id="ARBA00023014"/>
    </source>
</evidence>
<dbReference type="PANTHER" id="PTHR33693:SF1">
    <property type="entry name" value="TYPE-4 URACIL-DNA GLYCOSYLASE"/>
    <property type="match status" value="1"/>
</dbReference>
<keyword evidence="7" id="KW-0227">DNA damage</keyword>
<dbReference type="InterPro" id="IPR036895">
    <property type="entry name" value="Uracil-DNA_glycosylase-like_sf"/>
</dbReference>
<keyword evidence="9" id="KW-0408">Iron</keyword>
<evidence type="ECO:0000256" key="8">
    <source>
        <dbReference type="ARBA" id="ARBA00022801"/>
    </source>
</evidence>
<comment type="similarity">
    <text evidence="2">Belongs to the uracil-DNA glycosylase (UDG) superfamily. Type 4 (UDGa) family.</text>
</comment>
<comment type="caution">
    <text evidence="13">The sequence shown here is derived from an EMBL/GenBank/DDBJ whole genome shotgun (WGS) entry which is preliminary data.</text>
</comment>
<evidence type="ECO:0000259" key="12">
    <source>
        <dbReference type="SMART" id="SM00986"/>
    </source>
</evidence>
<protein>
    <recommendedName>
        <fullName evidence="4">Type-4 uracil-DNA glycosylase</fullName>
        <ecNumber evidence="3">3.2.2.27</ecNumber>
    </recommendedName>
</protein>
<dbReference type="SMART" id="SM00987">
    <property type="entry name" value="UreE_C"/>
    <property type="match status" value="1"/>
</dbReference>
<accession>A0A2H0LSI7</accession>
<evidence type="ECO:0000313" key="13">
    <source>
        <dbReference type="EMBL" id="PIQ87311.1"/>
    </source>
</evidence>
<evidence type="ECO:0000256" key="5">
    <source>
        <dbReference type="ARBA" id="ARBA00022485"/>
    </source>
</evidence>
<dbReference type="InterPro" id="IPR051536">
    <property type="entry name" value="UDG_Type-4/5"/>
</dbReference>
<keyword evidence="10" id="KW-0411">Iron-sulfur</keyword>
<dbReference type="GO" id="GO:0051539">
    <property type="term" value="F:4 iron, 4 sulfur cluster binding"/>
    <property type="evidence" value="ECO:0007669"/>
    <property type="project" value="UniProtKB-KW"/>
</dbReference>
<evidence type="ECO:0000256" key="7">
    <source>
        <dbReference type="ARBA" id="ARBA00022763"/>
    </source>
</evidence>
<name>A0A2H0LSI7_9BACT</name>
<organism evidence="13 14">
    <name type="scientific">Candidatus Abzuiibacterium crystallinum</name>
    <dbReference type="NCBI Taxonomy" id="1974748"/>
    <lineage>
        <taxon>Bacteria</taxon>
        <taxon>Pseudomonadati</taxon>
        <taxon>Candidatus Omnitrophota</taxon>
        <taxon>Candidatus Abzuiibacterium</taxon>
    </lineage>
</organism>
<dbReference type="InterPro" id="IPR005273">
    <property type="entry name" value="Ura-DNA_glyco_family4"/>
</dbReference>
<dbReference type="NCBIfam" id="TIGR00758">
    <property type="entry name" value="UDG_fam4"/>
    <property type="match status" value="1"/>
</dbReference>
<dbReference type="GO" id="GO:0006281">
    <property type="term" value="P:DNA repair"/>
    <property type="evidence" value="ECO:0007669"/>
    <property type="project" value="UniProtKB-KW"/>
</dbReference>
<keyword evidence="8" id="KW-0378">Hydrolase</keyword>